<gene>
    <name evidence="3" type="ORF">LK12_19895</name>
</gene>
<dbReference type="SUPFAM" id="SSF54736">
    <property type="entry name" value="ClpS-like"/>
    <property type="match status" value="1"/>
</dbReference>
<proteinExistence type="predicted"/>
<dbReference type="GO" id="GO:0003735">
    <property type="term" value="F:structural constituent of ribosome"/>
    <property type="evidence" value="ECO:0007669"/>
    <property type="project" value="InterPro"/>
</dbReference>
<feature type="transmembrane region" description="Helical" evidence="1">
    <location>
        <begin position="6"/>
        <end position="24"/>
    </location>
</feature>
<protein>
    <recommendedName>
        <fullName evidence="2">Large ribosomal subunit protein bL12 C-terminal domain-containing protein</fullName>
    </recommendedName>
</protein>
<reference evidence="3 4" key="1">
    <citation type="submission" date="2014-10" db="EMBL/GenBank/DDBJ databases">
        <title>Genome sequence of Novosphingobium malaysiense MUSC 273(T).</title>
        <authorList>
            <person name="Lee L.-H."/>
        </authorList>
    </citation>
    <scope>NUCLEOTIDE SEQUENCE [LARGE SCALE GENOMIC DNA]</scope>
    <source>
        <strain evidence="3 4">MUSC 273</strain>
    </source>
</reference>
<dbReference type="Proteomes" id="UP000031057">
    <property type="component" value="Unassembled WGS sequence"/>
</dbReference>
<sequence>MSGLDWLLFMLMLLVVFALGWMAGRGTARRRGASAPLPPAYFDLGPALRAEIETAVAEGHKIDAIKLLREATGMGLKESKDAVEAMERDRL</sequence>
<dbReference type="RefSeq" id="WP_039288180.1">
    <property type="nucleotide sequence ID" value="NZ_JTDI01000007.1"/>
</dbReference>
<keyword evidence="1" id="KW-1133">Transmembrane helix</keyword>
<dbReference type="GO" id="GO:0006412">
    <property type="term" value="P:translation"/>
    <property type="evidence" value="ECO:0007669"/>
    <property type="project" value="InterPro"/>
</dbReference>
<dbReference type="EMBL" id="JTDI01000007">
    <property type="protein sequence ID" value="KHK89398.1"/>
    <property type="molecule type" value="Genomic_DNA"/>
</dbReference>
<dbReference type="Pfam" id="PF00542">
    <property type="entry name" value="Ribosomal_L12"/>
    <property type="match status" value="1"/>
</dbReference>
<name>A0A0B1ZJC1_9SPHN</name>
<dbReference type="Gene3D" id="3.30.1390.10">
    <property type="match status" value="1"/>
</dbReference>
<keyword evidence="1" id="KW-0472">Membrane</keyword>
<dbReference type="AlphaFoldDB" id="A0A0B1ZJC1"/>
<evidence type="ECO:0000313" key="3">
    <source>
        <dbReference type="EMBL" id="KHK89398.1"/>
    </source>
</evidence>
<evidence type="ECO:0000313" key="4">
    <source>
        <dbReference type="Proteomes" id="UP000031057"/>
    </source>
</evidence>
<accession>A0A0B1ZJC1</accession>
<keyword evidence="4" id="KW-1185">Reference proteome</keyword>
<keyword evidence="1" id="KW-0812">Transmembrane</keyword>
<dbReference type="InterPro" id="IPR014719">
    <property type="entry name" value="Ribosomal_bL12_C/ClpS-like"/>
</dbReference>
<evidence type="ECO:0000256" key="1">
    <source>
        <dbReference type="SAM" id="Phobius"/>
    </source>
</evidence>
<feature type="domain" description="Large ribosomal subunit protein bL12 C-terminal" evidence="2">
    <location>
        <begin position="57"/>
        <end position="86"/>
    </location>
</feature>
<organism evidence="3 4">
    <name type="scientific">Novosphingobium malaysiense</name>
    <dbReference type="NCBI Taxonomy" id="1348853"/>
    <lineage>
        <taxon>Bacteria</taxon>
        <taxon>Pseudomonadati</taxon>
        <taxon>Pseudomonadota</taxon>
        <taxon>Alphaproteobacteria</taxon>
        <taxon>Sphingomonadales</taxon>
        <taxon>Sphingomonadaceae</taxon>
        <taxon>Novosphingobium</taxon>
    </lineage>
</organism>
<dbReference type="OrthoDB" id="7620421at2"/>
<comment type="caution">
    <text evidence="3">The sequence shown here is derived from an EMBL/GenBank/DDBJ whole genome shotgun (WGS) entry which is preliminary data.</text>
</comment>
<dbReference type="InterPro" id="IPR013823">
    <property type="entry name" value="Ribosomal_bL12_C"/>
</dbReference>
<evidence type="ECO:0000259" key="2">
    <source>
        <dbReference type="Pfam" id="PF00542"/>
    </source>
</evidence>